<evidence type="ECO:0000256" key="8">
    <source>
        <dbReference type="ARBA" id="ARBA00023136"/>
    </source>
</evidence>
<comment type="function">
    <text evidence="9">Catalyzes the reduction of all-trans-retinal to all-trans-retinol in the presence of NADPH.</text>
</comment>
<dbReference type="GO" id="GO:0016020">
    <property type="term" value="C:membrane"/>
    <property type="evidence" value="ECO:0007669"/>
    <property type="project" value="UniProtKB-SubCell"/>
</dbReference>
<dbReference type="InterPro" id="IPR002347">
    <property type="entry name" value="SDR_fam"/>
</dbReference>
<organism evidence="13 14">
    <name type="scientific">Lagenidium giganteum</name>
    <dbReference type="NCBI Taxonomy" id="4803"/>
    <lineage>
        <taxon>Eukaryota</taxon>
        <taxon>Sar</taxon>
        <taxon>Stramenopiles</taxon>
        <taxon>Oomycota</taxon>
        <taxon>Peronosporomycetes</taxon>
        <taxon>Pythiales</taxon>
        <taxon>Pythiaceae</taxon>
    </lineage>
</organism>
<evidence type="ECO:0000256" key="10">
    <source>
        <dbReference type="ARBA" id="ARBA00068717"/>
    </source>
</evidence>
<reference evidence="13" key="1">
    <citation type="submission" date="2022-11" db="EMBL/GenBank/DDBJ databases">
        <authorList>
            <person name="Morgan W.R."/>
            <person name="Tartar A."/>
        </authorList>
    </citation>
    <scope>NUCLEOTIDE SEQUENCE</scope>
    <source>
        <strain evidence="13">ARSEF 373</strain>
    </source>
</reference>
<evidence type="ECO:0000313" key="13">
    <source>
        <dbReference type="EMBL" id="DAZ99103.1"/>
    </source>
</evidence>
<keyword evidence="5" id="KW-1133">Transmembrane helix</keyword>
<keyword evidence="14" id="KW-1185">Reference proteome</keyword>
<dbReference type="PROSITE" id="PS00061">
    <property type="entry name" value="ADH_SHORT"/>
    <property type="match status" value="1"/>
</dbReference>
<dbReference type="Proteomes" id="UP001146120">
    <property type="component" value="Unassembled WGS sequence"/>
</dbReference>
<gene>
    <name evidence="13" type="ORF">N0F65_008408</name>
</gene>
<sequence length="262" mass="29236">MGLGRLLALRFAKLGARVIIWDLNEKLGDETVNEIQAMGGKAWFYQMDVTDRAKVYKVGQQMLDEHGSVDILINNAGIVSGAPLVESPDALIERTMNVNALSHFWTIKAFLPSMVKRKKGHVVSIASAAGIFGCGGMVDYCASKSAAIGIMVSLRYELEMMNAENVHCTVVCPSFIKTGMFEGVTPPRLTSWLTPEFVADQIVYAVRRNHWRVLLPSLLYVFELLLHLLPDWLARLLGRFTNVAHSMKTFTQTRPHAMLENK</sequence>
<dbReference type="AlphaFoldDB" id="A0AAV2Z0G8"/>
<dbReference type="InterPro" id="IPR020904">
    <property type="entry name" value="Sc_DH/Rdtase_CS"/>
</dbReference>
<evidence type="ECO:0000313" key="14">
    <source>
        <dbReference type="Proteomes" id="UP001146120"/>
    </source>
</evidence>
<dbReference type="PRINTS" id="PR00080">
    <property type="entry name" value="SDRFAMILY"/>
</dbReference>
<accession>A0AAV2Z0G8</accession>
<evidence type="ECO:0000256" key="2">
    <source>
        <dbReference type="ARBA" id="ARBA00006484"/>
    </source>
</evidence>
<dbReference type="Gene3D" id="3.40.50.720">
    <property type="entry name" value="NAD(P)-binding Rossmann-like Domain"/>
    <property type="match status" value="1"/>
</dbReference>
<evidence type="ECO:0000256" key="3">
    <source>
        <dbReference type="ARBA" id="ARBA00022692"/>
    </source>
</evidence>
<dbReference type="PANTHER" id="PTHR24322">
    <property type="entry name" value="PKSB"/>
    <property type="match status" value="1"/>
</dbReference>
<comment type="caution">
    <text evidence="13">The sequence shown here is derived from an EMBL/GenBank/DDBJ whole genome shotgun (WGS) entry which is preliminary data.</text>
</comment>
<evidence type="ECO:0000256" key="6">
    <source>
        <dbReference type="ARBA" id="ARBA00023002"/>
    </source>
</evidence>
<evidence type="ECO:0000256" key="7">
    <source>
        <dbReference type="ARBA" id="ARBA00023098"/>
    </source>
</evidence>
<evidence type="ECO:0000256" key="1">
    <source>
        <dbReference type="ARBA" id="ARBA00004141"/>
    </source>
</evidence>
<reference evidence="13" key="2">
    <citation type="journal article" date="2023" name="Microbiol Resour">
        <title>Decontamination and Annotation of the Draft Genome Sequence of the Oomycete Lagenidium giganteum ARSEF 373.</title>
        <authorList>
            <person name="Morgan W.R."/>
            <person name="Tartar A."/>
        </authorList>
    </citation>
    <scope>NUCLEOTIDE SEQUENCE</scope>
    <source>
        <strain evidence="13">ARSEF 373</strain>
    </source>
</reference>
<keyword evidence="3" id="KW-0812">Transmembrane</keyword>
<evidence type="ECO:0000256" key="9">
    <source>
        <dbReference type="ARBA" id="ARBA00059620"/>
    </source>
</evidence>
<evidence type="ECO:0000256" key="12">
    <source>
        <dbReference type="RuleBase" id="RU000363"/>
    </source>
</evidence>
<comment type="similarity">
    <text evidence="2 12">Belongs to the short-chain dehydrogenases/reductases (SDR) family.</text>
</comment>
<dbReference type="PANTHER" id="PTHR24322:SF736">
    <property type="entry name" value="RETINOL DEHYDROGENASE 10"/>
    <property type="match status" value="1"/>
</dbReference>
<dbReference type="FunFam" id="3.40.50.720:FF:000131">
    <property type="entry name" value="Short-chain dehydrogenase/reductase 3"/>
    <property type="match status" value="1"/>
</dbReference>
<evidence type="ECO:0000256" key="5">
    <source>
        <dbReference type="ARBA" id="ARBA00022989"/>
    </source>
</evidence>
<dbReference type="SUPFAM" id="SSF51735">
    <property type="entry name" value="NAD(P)-binding Rossmann-fold domains"/>
    <property type="match status" value="1"/>
</dbReference>
<dbReference type="PRINTS" id="PR00081">
    <property type="entry name" value="GDHRDH"/>
</dbReference>
<keyword evidence="6" id="KW-0560">Oxidoreductase</keyword>
<name>A0AAV2Z0G8_9STRA</name>
<dbReference type="InterPro" id="IPR036291">
    <property type="entry name" value="NAD(P)-bd_dom_sf"/>
</dbReference>
<proteinExistence type="inferred from homology"/>
<protein>
    <recommendedName>
        <fullName evidence="10">Short-chain dehydrogenase/reductase 3</fullName>
    </recommendedName>
    <alternativeName>
        <fullName evidence="11">Retinal short-chain dehydrogenase/reductase 1</fullName>
    </alternativeName>
</protein>
<dbReference type="EMBL" id="DAKRPA010000090">
    <property type="protein sequence ID" value="DAZ99103.1"/>
    <property type="molecule type" value="Genomic_DNA"/>
</dbReference>
<comment type="subcellular location">
    <subcellularLocation>
        <location evidence="1">Membrane</location>
        <topology evidence="1">Multi-pass membrane protein</topology>
    </subcellularLocation>
</comment>
<dbReference type="Pfam" id="PF00106">
    <property type="entry name" value="adh_short"/>
    <property type="match status" value="1"/>
</dbReference>
<evidence type="ECO:0000256" key="4">
    <source>
        <dbReference type="ARBA" id="ARBA00022857"/>
    </source>
</evidence>
<keyword evidence="4" id="KW-0521">NADP</keyword>
<keyword evidence="7" id="KW-0443">Lipid metabolism</keyword>
<keyword evidence="8" id="KW-0472">Membrane</keyword>
<dbReference type="CDD" id="cd05339">
    <property type="entry name" value="17beta-HSDXI-like_SDR_c"/>
    <property type="match status" value="1"/>
</dbReference>
<dbReference type="GO" id="GO:0052650">
    <property type="term" value="F:all-trans-retinol dehydrogenase (NADP+) activity"/>
    <property type="evidence" value="ECO:0007669"/>
    <property type="project" value="UniProtKB-ARBA"/>
</dbReference>
<evidence type="ECO:0000256" key="11">
    <source>
        <dbReference type="ARBA" id="ARBA00082544"/>
    </source>
</evidence>